<evidence type="ECO:0000259" key="1">
    <source>
        <dbReference type="Pfam" id="PF03724"/>
    </source>
</evidence>
<protein>
    <recommendedName>
        <fullName evidence="1">DUF306 domain-containing protein</fullName>
    </recommendedName>
</protein>
<keyword evidence="3" id="KW-1185">Reference proteome</keyword>
<dbReference type="PROSITE" id="PS51257">
    <property type="entry name" value="PROKAR_LIPOPROTEIN"/>
    <property type="match status" value="1"/>
</dbReference>
<feature type="domain" description="DUF306" evidence="1">
    <location>
        <begin position="162"/>
        <end position="273"/>
    </location>
</feature>
<dbReference type="AlphaFoldDB" id="A1BHR7"/>
<dbReference type="PANTHER" id="PTHR35535:SF1">
    <property type="entry name" value="HEAT SHOCK PROTEIN HSLJ"/>
    <property type="match status" value="1"/>
</dbReference>
<gene>
    <name evidence="2" type="ordered locus">Cpha266_1928</name>
</gene>
<dbReference type="RefSeq" id="WP_011745750.1">
    <property type="nucleotide sequence ID" value="NC_008639.1"/>
</dbReference>
<dbReference type="PANTHER" id="PTHR35535">
    <property type="entry name" value="HEAT SHOCK PROTEIN HSLJ"/>
    <property type="match status" value="1"/>
</dbReference>
<sequence length="278" mass="30338" precursor="true">MKKSAVLIAGGCIMMLLSSCRDQVKAESYKNSGKGTPLTAGATGDNSETSLDWNGTYKGILPCADCEGIETALTLTKESTYLLESRYRGKGKQIYVEQGTFSWNTQGNTIQLSGGKDGLGKYFVGENMLIQLDRSGQRVSGALADNYILKKTGLTMAIVSDATLTETYWKLTEVMGKPLKTSAMQKREAHLILKKDGSRVQGFGGCNTFFGSYGLNPGNRIHFDKIASTMMACPDMETESGFFKVLQMADNYAIQGDKLQLNKARMAPLAKFEAVYLK</sequence>
<dbReference type="Pfam" id="PF04170">
    <property type="entry name" value="NlpE"/>
    <property type="match status" value="1"/>
</dbReference>
<dbReference type="eggNOG" id="COG3187">
    <property type="taxonomic scope" value="Bacteria"/>
</dbReference>
<proteinExistence type="predicted"/>
<dbReference type="EMBL" id="CP000492">
    <property type="protein sequence ID" value="ABL65944.1"/>
    <property type="molecule type" value="Genomic_DNA"/>
</dbReference>
<dbReference type="InterPro" id="IPR007298">
    <property type="entry name" value="Cu-R_lipoprotein_NlpE"/>
</dbReference>
<evidence type="ECO:0000313" key="2">
    <source>
        <dbReference type="EMBL" id="ABL65944.1"/>
    </source>
</evidence>
<dbReference type="Proteomes" id="UP000008701">
    <property type="component" value="Chromosome"/>
</dbReference>
<dbReference type="eggNOG" id="COG3015">
    <property type="taxonomic scope" value="Bacteria"/>
</dbReference>
<reference evidence="2 3" key="1">
    <citation type="submission" date="2006-12" db="EMBL/GenBank/DDBJ databases">
        <title>Complete sequence of Chlorobium phaeobacteroides DSM 266.</title>
        <authorList>
            <consortium name="US DOE Joint Genome Institute"/>
            <person name="Copeland A."/>
            <person name="Lucas S."/>
            <person name="Lapidus A."/>
            <person name="Barry K."/>
            <person name="Detter J.C."/>
            <person name="Glavina del Rio T."/>
            <person name="Hammon N."/>
            <person name="Israni S."/>
            <person name="Pitluck S."/>
            <person name="Goltsman E."/>
            <person name="Schmutz J."/>
            <person name="Larimer F."/>
            <person name="Land M."/>
            <person name="Hauser L."/>
            <person name="Mikhailova N."/>
            <person name="Li T."/>
            <person name="Overmann J."/>
            <person name="Bryant D.A."/>
            <person name="Richardson P."/>
        </authorList>
    </citation>
    <scope>NUCLEOTIDE SEQUENCE [LARGE SCALE GENOMIC DNA]</scope>
    <source>
        <strain evidence="2 3">DSM 266</strain>
    </source>
</reference>
<dbReference type="InterPro" id="IPR038670">
    <property type="entry name" value="HslJ-like_sf"/>
</dbReference>
<name>A1BHR7_CHLPD</name>
<dbReference type="OrthoDB" id="5348860at2"/>
<evidence type="ECO:0000313" key="3">
    <source>
        <dbReference type="Proteomes" id="UP000008701"/>
    </source>
</evidence>
<accession>A1BHR7</accession>
<dbReference type="InterPro" id="IPR005184">
    <property type="entry name" value="DUF306_Meta_HslJ"/>
</dbReference>
<dbReference type="Gene3D" id="2.40.128.270">
    <property type="match status" value="1"/>
</dbReference>
<dbReference type="KEGG" id="cph:Cpha266_1928"/>
<dbReference type="InterPro" id="IPR053147">
    <property type="entry name" value="Hsp_HslJ-like"/>
</dbReference>
<organism evidence="2 3">
    <name type="scientific">Chlorobium phaeobacteroides (strain DSM 266 / SMG 266 / 2430)</name>
    <dbReference type="NCBI Taxonomy" id="290317"/>
    <lineage>
        <taxon>Bacteria</taxon>
        <taxon>Pseudomonadati</taxon>
        <taxon>Chlorobiota</taxon>
        <taxon>Chlorobiia</taxon>
        <taxon>Chlorobiales</taxon>
        <taxon>Chlorobiaceae</taxon>
        <taxon>Chlorobium/Pelodictyon group</taxon>
        <taxon>Chlorobium</taxon>
    </lineage>
</organism>
<dbReference type="Gene3D" id="2.40.128.640">
    <property type="match status" value="1"/>
</dbReference>
<dbReference type="Pfam" id="PF03724">
    <property type="entry name" value="META"/>
    <property type="match status" value="1"/>
</dbReference>
<dbReference type="HOGENOM" id="CLU_043917_0_0_10"/>